<feature type="chain" id="PRO_5032845615" evidence="1">
    <location>
        <begin position="17"/>
        <end position="117"/>
    </location>
</feature>
<dbReference type="EMBL" id="JADGMS010000013">
    <property type="protein sequence ID" value="KAF9670978.1"/>
    <property type="molecule type" value="Genomic_DNA"/>
</dbReference>
<name>A0A835JIN2_9ROSI</name>
<evidence type="ECO:0000313" key="3">
    <source>
        <dbReference type="Proteomes" id="UP000657918"/>
    </source>
</evidence>
<protein>
    <submittedName>
        <fullName evidence="2">Uncharacterized protein</fullName>
    </submittedName>
</protein>
<proteinExistence type="predicted"/>
<dbReference type="Proteomes" id="UP000657918">
    <property type="component" value="Unassembled WGS sequence"/>
</dbReference>
<evidence type="ECO:0000256" key="1">
    <source>
        <dbReference type="SAM" id="SignalP"/>
    </source>
</evidence>
<comment type="caution">
    <text evidence="2">The sequence shown here is derived from an EMBL/GenBank/DDBJ whole genome shotgun (WGS) entry which is preliminary data.</text>
</comment>
<keyword evidence="3" id="KW-1185">Reference proteome</keyword>
<reference evidence="2 3" key="1">
    <citation type="submission" date="2020-10" db="EMBL/GenBank/DDBJ databases">
        <title>Plant Genome Project.</title>
        <authorList>
            <person name="Zhang R.-G."/>
        </authorList>
    </citation>
    <scope>NUCLEOTIDE SEQUENCE [LARGE SCALE GENOMIC DNA]</scope>
    <source>
        <strain evidence="2">FAFU-HL-1</strain>
        <tissue evidence="2">Leaf</tissue>
    </source>
</reference>
<evidence type="ECO:0000313" key="2">
    <source>
        <dbReference type="EMBL" id="KAF9670978.1"/>
    </source>
</evidence>
<sequence length="117" mass="12962">MTTLFLGVISLVSLYGNRRNLQMNKPCKLPVRFPPNHHLRSQALHCSLLSDNSAKNGACNCTCCSFNLHLIYPLNFPFSLVSAKLYNSLQPCLEDEVAGNGFVKPTDSGMSRLTLMD</sequence>
<dbReference type="AlphaFoldDB" id="A0A835JIN2"/>
<organism evidence="2 3">
    <name type="scientific">Salix dunnii</name>
    <dbReference type="NCBI Taxonomy" id="1413687"/>
    <lineage>
        <taxon>Eukaryota</taxon>
        <taxon>Viridiplantae</taxon>
        <taxon>Streptophyta</taxon>
        <taxon>Embryophyta</taxon>
        <taxon>Tracheophyta</taxon>
        <taxon>Spermatophyta</taxon>
        <taxon>Magnoliopsida</taxon>
        <taxon>eudicotyledons</taxon>
        <taxon>Gunneridae</taxon>
        <taxon>Pentapetalae</taxon>
        <taxon>rosids</taxon>
        <taxon>fabids</taxon>
        <taxon>Malpighiales</taxon>
        <taxon>Salicaceae</taxon>
        <taxon>Saliceae</taxon>
        <taxon>Salix</taxon>
    </lineage>
</organism>
<accession>A0A835JIN2</accession>
<keyword evidence="1" id="KW-0732">Signal</keyword>
<feature type="signal peptide" evidence="1">
    <location>
        <begin position="1"/>
        <end position="16"/>
    </location>
</feature>
<gene>
    <name evidence="2" type="ORF">SADUNF_Sadunf13G0125400</name>
</gene>